<keyword evidence="1" id="KW-0805">Transcription regulation</keyword>
<dbReference type="Gene3D" id="1.10.10.10">
    <property type="entry name" value="Winged helix-like DNA-binding domain superfamily/Winged helix DNA-binding domain"/>
    <property type="match status" value="1"/>
</dbReference>
<dbReference type="PANTHER" id="PTHR33204:SF18">
    <property type="entry name" value="TRANSCRIPTIONAL REGULATORY PROTEIN"/>
    <property type="match status" value="1"/>
</dbReference>
<dbReference type="InterPro" id="IPR002577">
    <property type="entry name" value="HTH_HxlR"/>
</dbReference>
<dbReference type="PROSITE" id="PS51118">
    <property type="entry name" value="HTH_HXLR"/>
    <property type="match status" value="1"/>
</dbReference>
<evidence type="ECO:0000313" key="6">
    <source>
        <dbReference type="Proteomes" id="UP000320314"/>
    </source>
</evidence>
<name>A0A506U2M6_9HYPH</name>
<dbReference type="RefSeq" id="WP_141167063.1">
    <property type="nucleotide sequence ID" value="NZ_VHLH01000019.1"/>
</dbReference>
<dbReference type="Proteomes" id="UP000320314">
    <property type="component" value="Unassembled WGS sequence"/>
</dbReference>
<keyword evidence="6" id="KW-1185">Reference proteome</keyword>
<proteinExistence type="predicted"/>
<dbReference type="PANTHER" id="PTHR33204">
    <property type="entry name" value="TRANSCRIPTIONAL REGULATOR, MARR FAMILY"/>
    <property type="match status" value="1"/>
</dbReference>
<feature type="domain" description="HTH hxlR-type" evidence="4">
    <location>
        <begin position="11"/>
        <end position="109"/>
    </location>
</feature>
<organism evidence="5 6">
    <name type="scientific">Pararhizobium mangrovi</name>
    <dbReference type="NCBI Taxonomy" id="2590452"/>
    <lineage>
        <taxon>Bacteria</taxon>
        <taxon>Pseudomonadati</taxon>
        <taxon>Pseudomonadota</taxon>
        <taxon>Alphaproteobacteria</taxon>
        <taxon>Hyphomicrobiales</taxon>
        <taxon>Rhizobiaceae</taxon>
        <taxon>Rhizobium/Agrobacterium group</taxon>
        <taxon>Pararhizobium</taxon>
    </lineage>
</organism>
<dbReference type="Pfam" id="PF01638">
    <property type="entry name" value="HxlR"/>
    <property type="match status" value="1"/>
</dbReference>
<evidence type="ECO:0000313" key="5">
    <source>
        <dbReference type="EMBL" id="TPW27718.1"/>
    </source>
</evidence>
<keyword evidence="3" id="KW-0804">Transcription</keyword>
<sequence length="149" mass="16547">MLDRLYKTQECSAARALEIVGERWSLLILRDAIFRRYTRFTDFQRSLGIATNILAKRLEGFVQAGLMTENAAAGASGHREYYLTEKGRGLTPAIVALTEWGDAWVGTGPVSFRHDDCGGRVRLELHCGCCDEPVSVEQVKAAKRDEPAT</sequence>
<evidence type="ECO:0000259" key="4">
    <source>
        <dbReference type="PROSITE" id="PS51118"/>
    </source>
</evidence>
<dbReference type="AlphaFoldDB" id="A0A506U2M6"/>
<gene>
    <name evidence="5" type="ORF">FJU11_10775</name>
</gene>
<protein>
    <submittedName>
        <fullName evidence="5">Helix-turn-helix transcriptional regulator</fullName>
    </submittedName>
</protein>
<evidence type="ECO:0000256" key="1">
    <source>
        <dbReference type="ARBA" id="ARBA00023015"/>
    </source>
</evidence>
<dbReference type="GO" id="GO:0003677">
    <property type="term" value="F:DNA binding"/>
    <property type="evidence" value="ECO:0007669"/>
    <property type="project" value="UniProtKB-KW"/>
</dbReference>
<comment type="caution">
    <text evidence="5">The sequence shown here is derived from an EMBL/GenBank/DDBJ whole genome shotgun (WGS) entry which is preliminary data.</text>
</comment>
<keyword evidence="2" id="KW-0238">DNA-binding</keyword>
<evidence type="ECO:0000256" key="3">
    <source>
        <dbReference type="ARBA" id="ARBA00023163"/>
    </source>
</evidence>
<reference evidence="5 6" key="1">
    <citation type="submission" date="2019-06" db="EMBL/GenBank/DDBJ databases">
        <authorList>
            <person name="Li M."/>
        </authorList>
    </citation>
    <scope>NUCLEOTIDE SEQUENCE [LARGE SCALE GENOMIC DNA]</scope>
    <source>
        <strain evidence="5 6">BGMRC6574</strain>
    </source>
</reference>
<dbReference type="EMBL" id="VHLH01000019">
    <property type="protein sequence ID" value="TPW27718.1"/>
    <property type="molecule type" value="Genomic_DNA"/>
</dbReference>
<dbReference type="InterPro" id="IPR036390">
    <property type="entry name" value="WH_DNA-bd_sf"/>
</dbReference>
<dbReference type="OrthoDB" id="9782219at2"/>
<accession>A0A506U2M6</accession>
<dbReference type="InterPro" id="IPR036388">
    <property type="entry name" value="WH-like_DNA-bd_sf"/>
</dbReference>
<evidence type="ECO:0000256" key="2">
    <source>
        <dbReference type="ARBA" id="ARBA00023125"/>
    </source>
</evidence>
<dbReference type="SUPFAM" id="SSF46785">
    <property type="entry name" value="Winged helix' DNA-binding domain"/>
    <property type="match status" value="1"/>
</dbReference>